<evidence type="ECO:0000256" key="8">
    <source>
        <dbReference type="ARBA" id="ARBA00022927"/>
    </source>
</evidence>
<keyword evidence="10 13" id="KW-0472">Membrane</keyword>
<evidence type="ECO:0000256" key="13">
    <source>
        <dbReference type="RuleBase" id="RU364091"/>
    </source>
</evidence>
<feature type="compositionally biased region" description="Basic and acidic residues" evidence="14">
    <location>
        <begin position="1"/>
        <end position="24"/>
    </location>
</feature>
<evidence type="ECO:0000256" key="6">
    <source>
        <dbReference type="ARBA" id="ARBA00022692"/>
    </source>
</evidence>
<comment type="similarity">
    <text evidence="2 13">Belongs to the type III secretion exporter family.</text>
</comment>
<dbReference type="Proteomes" id="UP000189733">
    <property type="component" value="Unassembled WGS sequence"/>
</dbReference>
<protein>
    <recommendedName>
        <fullName evidence="3 13">Flagellar biosynthetic protein FlhB</fullName>
    </recommendedName>
</protein>
<keyword evidence="4 13" id="KW-0813">Transport</keyword>
<dbReference type="RefSeq" id="WP_078685059.1">
    <property type="nucleotide sequence ID" value="NZ_FUYA01000005.1"/>
</dbReference>
<dbReference type="PANTHER" id="PTHR30531">
    <property type="entry name" value="FLAGELLAR BIOSYNTHETIC PROTEIN FLHB"/>
    <property type="match status" value="1"/>
</dbReference>
<evidence type="ECO:0000256" key="2">
    <source>
        <dbReference type="ARBA" id="ARBA00010690"/>
    </source>
</evidence>
<dbReference type="InterPro" id="IPR006136">
    <property type="entry name" value="FlhB"/>
</dbReference>
<comment type="function">
    <text evidence="12 13">Required for formation of the rod structure in the basal body of the flagellar apparatus. Together with FliI and FliH, may constitute the export apparatus of flagellin.</text>
</comment>
<feature type="transmembrane region" description="Helical" evidence="13">
    <location>
        <begin position="79"/>
        <end position="104"/>
    </location>
</feature>
<dbReference type="EMBL" id="FUYA01000005">
    <property type="protein sequence ID" value="SKA73042.1"/>
    <property type="molecule type" value="Genomic_DNA"/>
</dbReference>
<accession>A0A1T4W6Y5</accession>
<evidence type="ECO:0000256" key="1">
    <source>
        <dbReference type="ARBA" id="ARBA00004651"/>
    </source>
</evidence>
<gene>
    <name evidence="13" type="primary">flhB</name>
    <name evidence="15" type="ORF">SAMN02745702_01775</name>
</gene>
<feature type="transmembrane region" description="Helical" evidence="13">
    <location>
        <begin position="193"/>
        <end position="214"/>
    </location>
</feature>
<evidence type="ECO:0000313" key="15">
    <source>
        <dbReference type="EMBL" id="SKA73042.1"/>
    </source>
</evidence>
<keyword evidence="6 13" id="KW-0812">Transmembrane</keyword>
<dbReference type="OrthoDB" id="9807950at2"/>
<reference evidence="15 16" key="1">
    <citation type="submission" date="2017-02" db="EMBL/GenBank/DDBJ databases">
        <authorList>
            <person name="Peterson S.W."/>
        </authorList>
    </citation>
    <scope>NUCLEOTIDE SEQUENCE [LARGE SCALE GENOMIC DNA]</scope>
    <source>
        <strain evidence="15 16">DSM 18034</strain>
    </source>
</reference>
<sequence length="356" mass="40223">MAHDPSKTEKATPKKREKTREEGNVAKSQELSKATTLLGGLAALYMFHGMIAKELHDIFTWTCTEAFTFSLTSESVYMLFQSLAASLATMLLPFMGVLFVVGFLTMRLQVGQLWTTKVFEPKWDKMFDVPKGVQRLLFDPKLFVRLAKSILQALAIGLAPYIVLRDEIPNLAPLFFNNPLGISAYMLSTGAKMTLYALVPMLAIGIGDTIYTFWDYEQNIKMSKQDVKDEFKQMEGDPHIRNKQREKMMKTMNSRMLKQVPEADVVICNPTHIAIALKYDAMQAPAPIVLAKGVDHMAEKIKKIARENDIPLRENKPLARALYKVVEVGDIIPEEMYQAVASILAQLHKFSRNTSR</sequence>
<dbReference type="PANTHER" id="PTHR30531:SF12">
    <property type="entry name" value="FLAGELLAR BIOSYNTHETIC PROTEIN FLHB"/>
    <property type="match status" value="1"/>
</dbReference>
<keyword evidence="15" id="KW-0282">Flagellum</keyword>
<keyword evidence="8 13" id="KW-0653">Protein transport</keyword>
<dbReference type="GO" id="GO:0005886">
    <property type="term" value="C:plasma membrane"/>
    <property type="evidence" value="ECO:0007669"/>
    <property type="project" value="UniProtKB-SubCell"/>
</dbReference>
<evidence type="ECO:0000256" key="5">
    <source>
        <dbReference type="ARBA" id="ARBA00022475"/>
    </source>
</evidence>
<evidence type="ECO:0000256" key="9">
    <source>
        <dbReference type="ARBA" id="ARBA00022989"/>
    </source>
</evidence>
<dbReference type="GO" id="GO:0044780">
    <property type="term" value="P:bacterial-type flagellum assembly"/>
    <property type="evidence" value="ECO:0007669"/>
    <property type="project" value="InterPro"/>
</dbReference>
<dbReference type="Gene3D" id="6.10.250.2080">
    <property type="match status" value="1"/>
</dbReference>
<dbReference type="InterPro" id="IPR029025">
    <property type="entry name" value="T3SS_substrate_exporter_C"/>
</dbReference>
<keyword evidence="15" id="KW-0966">Cell projection</keyword>
<evidence type="ECO:0000256" key="10">
    <source>
        <dbReference type="ARBA" id="ARBA00023136"/>
    </source>
</evidence>
<keyword evidence="7 13" id="KW-1005">Bacterial flagellum biogenesis</keyword>
<dbReference type="SUPFAM" id="SSF160544">
    <property type="entry name" value="EscU C-terminal domain-like"/>
    <property type="match status" value="1"/>
</dbReference>
<dbReference type="STRING" id="1121442.SAMN02745702_01775"/>
<proteinExistence type="inferred from homology"/>
<keyword evidence="5 13" id="KW-1003">Cell membrane</keyword>
<feature type="transmembrane region" description="Helical" evidence="13">
    <location>
        <begin position="142"/>
        <end position="164"/>
    </location>
</feature>
<evidence type="ECO:0000256" key="3">
    <source>
        <dbReference type="ARBA" id="ARBA00021622"/>
    </source>
</evidence>
<feature type="transmembrane region" description="Helical" evidence="13">
    <location>
        <begin position="34"/>
        <end position="52"/>
    </location>
</feature>
<dbReference type="Gene3D" id="3.40.1690.10">
    <property type="entry name" value="secretion proteins EscU"/>
    <property type="match status" value="1"/>
</dbReference>
<evidence type="ECO:0000256" key="14">
    <source>
        <dbReference type="SAM" id="MobiDB-lite"/>
    </source>
</evidence>
<evidence type="ECO:0000256" key="11">
    <source>
        <dbReference type="ARBA" id="ARBA00023225"/>
    </source>
</evidence>
<evidence type="ECO:0000256" key="12">
    <source>
        <dbReference type="ARBA" id="ARBA00025078"/>
    </source>
</evidence>
<dbReference type="PRINTS" id="PR00950">
    <property type="entry name" value="TYPE3IMSPROT"/>
</dbReference>
<keyword evidence="11 13" id="KW-1006">Bacterial flagellum protein export</keyword>
<evidence type="ECO:0000256" key="4">
    <source>
        <dbReference type="ARBA" id="ARBA00022448"/>
    </source>
</evidence>
<organism evidence="15 16">
    <name type="scientific">Desulfobaculum bizertense DSM 18034</name>
    <dbReference type="NCBI Taxonomy" id="1121442"/>
    <lineage>
        <taxon>Bacteria</taxon>
        <taxon>Pseudomonadati</taxon>
        <taxon>Thermodesulfobacteriota</taxon>
        <taxon>Desulfovibrionia</taxon>
        <taxon>Desulfovibrionales</taxon>
        <taxon>Desulfovibrionaceae</taxon>
        <taxon>Desulfobaculum</taxon>
    </lineage>
</organism>
<name>A0A1T4W6Y5_9BACT</name>
<dbReference type="GO" id="GO:0009306">
    <property type="term" value="P:protein secretion"/>
    <property type="evidence" value="ECO:0007669"/>
    <property type="project" value="InterPro"/>
</dbReference>
<keyword evidence="9 13" id="KW-1133">Transmembrane helix</keyword>
<dbReference type="NCBIfam" id="TIGR00328">
    <property type="entry name" value="flhB"/>
    <property type="match status" value="1"/>
</dbReference>
<keyword evidence="15" id="KW-0969">Cilium</keyword>
<dbReference type="Pfam" id="PF01312">
    <property type="entry name" value="Bac_export_2"/>
    <property type="match status" value="1"/>
</dbReference>
<evidence type="ECO:0000256" key="7">
    <source>
        <dbReference type="ARBA" id="ARBA00022795"/>
    </source>
</evidence>
<evidence type="ECO:0000313" key="16">
    <source>
        <dbReference type="Proteomes" id="UP000189733"/>
    </source>
</evidence>
<dbReference type="AlphaFoldDB" id="A0A1T4W6Y5"/>
<feature type="region of interest" description="Disordered" evidence="14">
    <location>
        <begin position="1"/>
        <end position="26"/>
    </location>
</feature>
<dbReference type="InterPro" id="IPR006135">
    <property type="entry name" value="T3SS_substrate_exporter"/>
</dbReference>
<keyword evidence="16" id="KW-1185">Reference proteome</keyword>
<comment type="subcellular location">
    <subcellularLocation>
        <location evidence="1">Cell membrane</location>
        <topology evidence="1">Multi-pass membrane protein</topology>
    </subcellularLocation>
</comment>